<evidence type="ECO:0000313" key="2">
    <source>
        <dbReference type="EMBL" id="MDX8443212.1"/>
    </source>
</evidence>
<name>A0ABU4X7U4_9HYPH</name>
<protein>
    <submittedName>
        <fullName evidence="2">PLP-dependent aminotransferase family protein</fullName>
    </submittedName>
</protein>
<dbReference type="Gene3D" id="3.40.640.10">
    <property type="entry name" value="Type I PLP-dependent aspartate aminotransferase-like (Major domain)"/>
    <property type="match status" value="1"/>
</dbReference>
<proteinExistence type="predicted"/>
<reference evidence="2 3" key="1">
    <citation type="submission" date="2023-08" db="EMBL/GenBank/DDBJ databases">
        <title>Implementing the SeqCode for naming new Mesorhizobium species isolated from Vachellia karroo root nodules.</title>
        <authorList>
            <person name="Van Lill M."/>
        </authorList>
    </citation>
    <scope>NUCLEOTIDE SEQUENCE [LARGE SCALE GENOMIC DNA]</scope>
    <source>
        <strain evidence="2 3">VK3E</strain>
    </source>
</reference>
<dbReference type="RefSeq" id="WP_320217207.1">
    <property type="nucleotide sequence ID" value="NZ_JAVIIS010000056.1"/>
</dbReference>
<keyword evidence="2" id="KW-0808">Transferase</keyword>
<feature type="domain" description="Aminotransferase class I/classII large" evidence="1">
    <location>
        <begin position="50"/>
        <end position="356"/>
    </location>
</feature>
<dbReference type="Gene3D" id="3.90.1150.10">
    <property type="entry name" value="Aspartate Aminotransferase, domain 1"/>
    <property type="match status" value="1"/>
</dbReference>
<gene>
    <name evidence="2" type="ORF">RFM51_26950</name>
</gene>
<keyword evidence="3" id="KW-1185">Reference proteome</keyword>
<dbReference type="EMBL" id="JAVIIS010000056">
    <property type="protein sequence ID" value="MDX8443212.1"/>
    <property type="molecule type" value="Genomic_DNA"/>
</dbReference>
<dbReference type="CDD" id="cd00609">
    <property type="entry name" value="AAT_like"/>
    <property type="match status" value="1"/>
</dbReference>
<keyword evidence="2" id="KW-0032">Aminotransferase</keyword>
<dbReference type="InterPro" id="IPR015421">
    <property type="entry name" value="PyrdxlP-dep_Trfase_major"/>
</dbReference>
<sequence length="383" mass="41850">MDDLPKVEKANQVVGSLIDFGRNFPPPSPFVELAIADSFAHLRKTDIASAIRFPRFTGTEKDRRAGAGWLSRRLGQEPEADRIVLANGSQSILTMLMARYIKPGGVLLTEALTYPAIKPLSALFDIRLHGVAIDDKGIMPDSLDEECRRLHGNARALYCMPTLHNPTSATMSEGRRQDIAKIARQHDLAIFEDDIYGVLSTDAPPPLATYAPERSWYFVGLSKSLASQLRVAYVLAPSKALAEDAFWPSVRTTTWMVAPLIAEIASHWLSNTIAGEILQSVRVETQTRRSIAESALGMTFNIDPSSYHLWINLPSGLRLADFSDAARQRGVVVGAGKSFAVGCSHGDTRFRVGLGVPGSHHELRKGLTIISELIKAQPSGAVR</sequence>
<accession>A0ABU4X7U4</accession>
<dbReference type="InterPro" id="IPR004839">
    <property type="entry name" value="Aminotransferase_I/II_large"/>
</dbReference>
<dbReference type="GO" id="GO:0008483">
    <property type="term" value="F:transaminase activity"/>
    <property type="evidence" value="ECO:0007669"/>
    <property type="project" value="UniProtKB-KW"/>
</dbReference>
<dbReference type="PANTHER" id="PTHR46577">
    <property type="entry name" value="HTH-TYPE TRANSCRIPTIONAL REGULATORY PROTEIN GABR"/>
    <property type="match status" value="1"/>
</dbReference>
<dbReference type="InterPro" id="IPR015424">
    <property type="entry name" value="PyrdxlP-dep_Trfase"/>
</dbReference>
<dbReference type="SUPFAM" id="SSF53383">
    <property type="entry name" value="PLP-dependent transferases"/>
    <property type="match status" value="1"/>
</dbReference>
<dbReference type="Proteomes" id="UP001272097">
    <property type="component" value="Unassembled WGS sequence"/>
</dbReference>
<dbReference type="InterPro" id="IPR015422">
    <property type="entry name" value="PyrdxlP-dep_Trfase_small"/>
</dbReference>
<organism evidence="2 3">
    <name type="scientific">Mesorhizobium australafricanum</name>
    <dbReference type="NCBI Taxonomy" id="3072311"/>
    <lineage>
        <taxon>Bacteria</taxon>
        <taxon>Pseudomonadati</taxon>
        <taxon>Pseudomonadota</taxon>
        <taxon>Alphaproteobacteria</taxon>
        <taxon>Hyphomicrobiales</taxon>
        <taxon>Phyllobacteriaceae</taxon>
        <taxon>Mesorhizobium</taxon>
    </lineage>
</organism>
<comment type="caution">
    <text evidence="2">The sequence shown here is derived from an EMBL/GenBank/DDBJ whole genome shotgun (WGS) entry which is preliminary data.</text>
</comment>
<dbReference type="Pfam" id="PF00155">
    <property type="entry name" value="Aminotran_1_2"/>
    <property type="match status" value="1"/>
</dbReference>
<evidence type="ECO:0000259" key="1">
    <source>
        <dbReference type="Pfam" id="PF00155"/>
    </source>
</evidence>
<dbReference type="InterPro" id="IPR051446">
    <property type="entry name" value="HTH_trans_reg/aminotransferase"/>
</dbReference>
<evidence type="ECO:0000313" key="3">
    <source>
        <dbReference type="Proteomes" id="UP001272097"/>
    </source>
</evidence>
<dbReference type="PANTHER" id="PTHR46577:SF1">
    <property type="entry name" value="HTH-TYPE TRANSCRIPTIONAL REGULATORY PROTEIN GABR"/>
    <property type="match status" value="1"/>
</dbReference>